<dbReference type="Proteomes" id="UP001152320">
    <property type="component" value="Chromosome 19"/>
</dbReference>
<evidence type="ECO:0000313" key="3">
    <source>
        <dbReference type="Proteomes" id="UP001152320"/>
    </source>
</evidence>
<comment type="caution">
    <text evidence="2">The sequence shown here is derived from an EMBL/GenBank/DDBJ whole genome shotgun (WGS) entry which is preliminary data.</text>
</comment>
<dbReference type="AlphaFoldDB" id="A0A9Q0YJD6"/>
<sequence>METLARKDFGEYVEASQLKVPKRHVALRTQPHALDTDESDQTTSSEGVGLFIIDESDSEGSLPPCSRRKRMLLKHVLRQNDQLHTLCKTVEDVDEEILFYEAKLHHCRVVEDGNDYVQHAYLNEREESAPKSQNLIKHDQGSDLNHQASESGAYAPTSDTLDPNQAHKQFTNNVRVMEHLVKGDSPGSNVNDPNQSEVKSRTKKDFGSKSNTKIVVVNPLPRNELSSFDQKQTEKEILKDREGKSAITTQGLPVPRTKVPLSKTKRRTKNGSRSKRKIPGLYEFEQSCEWLKVMDKELKRLESIENLSFVDWDSESLLSEKQLTCASGNRKFRFRSAFSGKEFKKYDLNENLSKYERPTDLEQEFSKLQFENDRIYATSTSPDNRSEGAIINEVGQSLCKSDNTGDGNNQSVNGVGWNGGKDGLTVGTSETKPTDKINKTILSRSGEFTVTDRSELGERKTENVKTPSLPSYSGECTSVDDLDQKNKSPEFKSALCKDGMIAYHKPLSASSTTESVEQKRNSNHGDRFSASTSLKEDVRGRNSGNSQNRDHGTNNEIKHHKVTFNLENVDKLKVDKFASNISTPEMDIETSGSGSLQPNINAVESRQVSRNSTGIPSNFSKDSRTTSEMKDQSGNSNGSKALGPVLEPKSSPVSVRRVPKPPMYYPTEASGPVRHGPCEGQPVPRNFPRDTFLKPKSKNFSSGSNLVPEPKASVVTAMHPRVEQLRTTRVYPGAVSKTSGMKRDATLLSEGNKSERNREKLHELQTSLTVGLVVGTTEVKVETLETNTYDPNHSTPILPSAVTDLPLPRSSMKSPDQGLGPEIFSQDEKVKPQENDSSSDTGMSSLHSQDSGISNLSVVMETWV</sequence>
<feature type="region of interest" description="Disordered" evidence="1">
    <location>
        <begin position="401"/>
        <end position="436"/>
    </location>
</feature>
<feature type="compositionally biased region" description="Polar residues" evidence="1">
    <location>
        <begin position="604"/>
        <end position="620"/>
    </location>
</feature>
<name>A0A9Q0YJD6_HOLLE</name>
<reference evidence="2" key="1">
    <citation type="submission" date="2021-10" db="EMBL/GenBank/DDBJ databases">
        <title>Tropical sea cucumber genome reveals ecological adaptation and Cuvierian tubules defense mechanism.</title>
        <authorList>
            <person name="Chen T."/>
        </authorList>
    </citation>
    <scope>NUCLEOTIDE SEQUENCE</scope>
    <source>
        <strain evidence="2">Nanhai2018</strain>
        <tissue evidence="2">Muscle</tissue>
    </source>
</reference>
<feature type="compositionally biased region" description="Basic and acidic residues" evidence="1">
    <location>
        <begin position="451"/>
        <end position="463"/>
    </location>
</feature>
<proteinExistence type="predicted"/>
<feature type="compositionally biased region" description="Basic and acidic residues" evidence="1">
    <location>
        <begin position="516"/>
        <end position="527"/>
    </location>
</feature>
<feature type="region of interest" description="Disordered" evidence="1">
    <location>
        <begin position="604"/>
        <end position="675"/>
    </location>
</feature>
<gene>
    <name evidence="2" type="ORF">HOLleu_36168</name>
</gene>
<feature type="compositionally biased region" description="Polar residues" evidence="1">
    <location>
        <begin position="186"/>
        <end position="197"/>
    </location>
</feature>
<feature type="region of interest" description="Disordered" evidence="1">
    <location>
        <begin position="508"/>
        <end position="561"/>
    </location>
</feature>
<feature type="region of interest" description="Disordered" evidence="1">
    <location>
        <begin position="182"/>
        <end position="206"/>
    </location>
</feature>
<dbReference type="EMBL" id="JAIZAY010000019">
    <property type="protein sequence ID" value="KAJ8023668.1"/>
    <property type="molecule type" value="Genomic_DNA"/>
</dbReference>
<feature type="compositionally biased region" description="Basic and acidic residues" evidence="1">
    <location>
        <begin position="621"/>
        <end position="631"/>
    </location>
</feature>
<feature type="compositionally biased region" description="Basic residues" evidence="1">
    <location>
        <begin position="263"/>
        <end position="276"/>
    </location>
</feature>
<protein>
    <submittedName>
        <fullName evidence="2">Uncharacterized protein</fullName>
    </submittedName>
</protein>
<evidence type="ECO:0000256" key="1">
    <source>
        <dbReference type="SAM" id="MobiDB-lite"/>
    </source>
</evidence>
<accession>A0A9Q0YJD6</accession>
<feature type="region of interest" description="Disordered" evidence="1">
    <location>
        <begin position="244"/>
        <end position="276"/>
    </location>
</feature>
<feature type="compositionally biased region" description="Basic and acidic residues" evidence="1">
    <location>
        <begin position="548"/>
        <end position="557"/>
    </location>
</feature>
<dbReference type="OrthoDB" id="10034447at2759"/>
<feature type="region of interest" description="Disordered" evidence="1">
    <location>
        <begin position="451"/>
        <end position="484"/>
    </location>
</feature>
<feature type="compositionally biased region" description="Polar residues" evidence="1">
    <location>
        <begin position="835"/>
        <end position="852"/>
    </location>
</feature>
<keyword evidence="3" id="KW-1185">Reference proteome</keyword>
<feature type="compositionally biased region" description="Polar residues" evidence="1">
    <location>
        <begin position="464"/>
        <end position="476"/>
    </location>
</feature>
<feature type="region of interest" description="Disordered" evidence="1">
    <location>
        <begin position="785"/>
        <end position="852"/>
    </location>
</feature>
<evidence type="ECO:0000313" key="2">
    <source>
        <dbReference type="EMBL" id="KAJ8023668.1"/>
    </source>
</evidence>
<feature type="compositionally biased region" description="Polar residues" evidence="1">
    <location>
        <begin position="401"/>
        <end position="413"/>
    </location>
</feature>
<feature type="compositionally biased region" description="Polar residues" evidence="1">
    <location>
        <begin position="787"/>
        <end position="797"/>
    </location>
</feature>
<organism evidence="2 3">
    <name type="scientific">Holothuria leucospilota</name>
    <name type="common">Black long sea cucumber</name>
    <name type="synonym">Mertensiothuria leucospilota</name>
    <dbReference type="NCBI Taxonomy" id="206669"/>
    <lineage>
        <taxon>Eukaryota</taxon>
        <taxon>Metazoa</taxon>
        <taxon>Echinodermata</taxon>
        <taxon>Eleutherozoa</taxon>
        <taxon>Echinozoa</taxon>
        <taxon>Holothuroidea</taxon>
        <taxon>Aspidochirotacea</taxon>
        <taxon>Aspidochirotida</taxon>
        <taxon>Holothuriidae</taxon>
        <taxon>Holothuria</taxon>
    </lineage>
</organism>
<feature type="region of interest" description="Disordered" evidence="1">
    <location>
        <begin position="142"/>
        <end position="165"/>
    </location>
</feature>